<evidence type="ECO:0000256" key="5">
    <source>
        <dbReference type="ARBA" id="ARBA00046308"/>
    </source>
</evidence>
<dbReference type="OrthoDB" id="428974at2759"/>
<comment type="catalytic activity">
    <reaction evidence="6">
        <text>1-dodecanoylglycerol + H2O = dodecanoate + glycerol + H(+)</text>
        <dbReference type="Rhea" id="RHEA:44316"/>
        <dbReference type="ChEBI" id="CHEBI:15377"/>
        <dbReference type="ChEBI" id="CHEBI:15378"/>
        <dbReference type="ChEBI" id="CHEBI:17754"/>
        <dbReference type="ChEBI" id="CHEBI:18262"/>
        <dbReference type="ChEBI" id="CHEBI:75539"/>
    </reaction>
</comment>
<feature type="compositionally biased region" description="Basic and acidic residues" evidence="8">
    <location>
        <begin position="543"/>
        <end position="553"/>
    </location>
</feature>
<dbReference type="SUPFAM" id="SSF53474">
    <property type="entry name" value="alpha/beta-Hydrolases"/>
    <property type="match status" value="1"/>
</dbReference>
<dbReference type="EMBL" id="LSMT01000001">
    <property type="protein sequence ID" value="PFX34991.1"/>
    <property type="molecule type" value="Genomic_DNA"/>
</dbReference>
<sequence length="553" mass="61172">MCGALGGRNQNRVVPVSDLPSERVEIRKDRWLRVVHYKPRISRSDSGYSRDDVQSNRSAHSAGSATSGAGDPDYQRIIVIFFIHGVGGCADLWYEQVQYFCKAGYEVVAPDLLGHGQSSAPNNIADYEFSELSYDLLRLFDRYHKKRNVLVGHSYGASFCAVIACERARLVSKMVLISGGGPTPLVGVGTCDMFCLPTLLLSCIKPVFLSVYERRAYNSVRARSLRRKVKAFSAPPFVMKAVMAGQVWEDGDESYHQELMVPALLIYGAQDKFVTLEEEQWMQEVIYSSSLEVIQDAGHMVMVESPVRVNWLIHNFLQRDATTRSLHNVGSQYFNFSSKGSLHVASKDKPTPSRNEAELQTVSESVNEGTRRRSSGMALEPSAENSFNIGNSQASLSVLGNKASTRMFLTDDVEEISRLLTEGSEICLEIPQMGVIGNNSSQAETEVNTMQASTSDFWYSEGSLRHDKESDKTNISMVVNSSLHPSLGEAVHIMRPQAGVAWTKNSIGSRTSRRSSLQSFLRPSSKMELKGSKSAPSSPAREGSTEFKNKSVQ</sequence>
<dbReference type="STRING" id="50429.A0A2B4SYK5"/>
<protein>
    <recommendedName>
        <fullName evidence="2">acylglycerol lipase</fullName>
        <ecNumber evidence="2">3.1.1.23</ecNumber>
    </recommendedName>
</protein>
<evidence type="ECO:0000256" key="2">
    <source>
        <dbReference type="ARBA" id="ARBA00013254"/>
    </source>
</evidence>
<dbReference type="PRINTS" id="PR00111">
    <property type="entry name" value="ABHYDROLASE"/>
</dbReference>
<evidence type="ECO:0000259" key="9">
    <source>
        <dbReference type="Pfam" id="PF00561"/>
    </source>
</evidence>
<feature type="region of interest" description="Disordered" evidence="8">
    <location>
        <begin position="43"/>
        <end position="69"/>
    </location>
</feature>
<name>A0A2B4SYK5_STYPI</name>
<dbReference type="InterPro" id="IPR000639">
    <property type="entry name" value="Epox_hydrolase-like"/>
</dbReference>
<feature type="compositionally biased region" description="Polar residues" evidence="8">
    <location>
        <begin position="358"/>
        <end position="368"/>
    </location>
</feature>
<keyword evidence="11" id="KW-1185">Reference proteome</keyword>
<comment type="subcellular location">
    <subcellularLocation>
        <location evidence="3">Late endosome membrane</location>
        <topology evidence="3">Single-pass type II membrane protein</topology>
    </subcellularLocation>
    <subcellularLocation>
        <location evidence="4">Lysosome membrane</location>
        <topology evidence="4">Single-pass type II membrane protein</topology>
    </subcellularLocation>
    <subcellularLocation>
        <location evidence="5">Mitochondrion membrane</location>
        <topology evidence="5">Single-pass type II membrane protein</topology>
    </subcellularLocation>
</comment>
<dbReference type="InterPro" id="IPR000073">
    <property type="entry name" value="AB_hydrolase_1"/>
</dbReference>
<dbReference type="GO" id="GO:0046464">
    <property type="term" value="P:acylglycerol catabolic process"/>
    <property type="evidence" value="ECO:0007669"/>
    <property type="project" value="TreeGrafter"/>
</dbReference>
<keyword evidence="10" id="KW-0378">Hydrolase</keyword>
<evidence type="ECO:0000256" key="7">
    <source>
        <dbReference type="ARBA" id="ARBA00049568"/>
    </source>
</evidence>
<dbReference type="Gene3D" id="3.40.50.1820">
    <property type="entry name" value="alpha/beta hydrolase"/>
    <property type="match status" value="1"/>
</dbReference>
<feature type="region of interest" description="Disordered" evidence="8">
    <location>
        <begin position="344"/>
        <end position="386"/>
    </location>
</feature>
<evidence type="ECO:0000313" key="11">
    <source>
        <dbReference type="Proteomes" id="UP000225706"/>
    </source>
</evidence>
<evidence type="ECO:0000256" key="4">
    <source>
        <dbReference type="ARBA" id="ARBA00037874"/>
    </source>
</evidence>
<dbReference type="InterPro" id="IPR050266">
    <property type="entry name" value="AB_hydrolase_sf"/>
</dbReference>
<dbReference type="PANTHER" id="PTHR43798:SF5">
    <property type="entry name" value="MONOACYLGLYCEROL LIPASE ABHD6"/>
    <property type="match status" value="1"/>
</dbReference>
<accession>A0A2B4SYK5</accession>
<dbReference type="InterPro" id="IPR029058">
    <property type="entry name" value="AB_hydrolase_fold"/>
</dbReference>
<feature type="compositionally biased region" description="Low complexity" evidence="8">
    <location>
        <begin position="58"/>
        <end position="69"/>
    </location>
</feature>
<feature type="compositionally biased region" description="Basic and acidic residues" evidence="8">
    <location>
        <begin position="345"/>
        <end position="357"/>
    </location>
</feature>
<evidence type="ECO:0000256" key="6">
    <source>
        <dbReference type="ARBA" id="ARBA00047662"/>
    </source>
</evidence>
<gene>
    <name evidence="10" type="primary">abhd8</name>
    <name evidence="10" type="ORF">AWC38_SpisGene178</name>
</gene>
<dbReference type="GO" id="GO:0031902">
    <property type="term" value="C:late endosome membrane"/>
    <property type="evidence" value="ECO:0007669"/>
    <property type="project" value="UniProtKB-SubCell"/>
</dbReference>
<dbReference type="ESTHER" id="stypi-a0a2b4syk5">
    <property type="family name" value="ABHD8"/>
</dbReference>
<evidence type="ECO:0000256" key="1">
    <source>
        <dbReference type="ARBA" id="ARBA00001613"/>
    </source>
</evidence>
<dbReference type="PANTHER" id="PTHR43798">
    <property type="entry name" value="MONOACYLGLYCEROL LIPASE"/>
    <property type="match status" value="1"/>
</dbReference>
<feature type="domain" description="AB hydrolase-1" evidence="9">
    <location>
        <begin position="79"/>
        <end position="191"/>
    </location>
</feature>
<dbReference type="PRINTS" id="PR00412">
    <property type="entry name" value="EPOXHYDRLASE"/>
</dbReference>
<dbReference type="Pfam" id="PF00561">
    <property type="entry name" value="Abhydrolase_1"/>
    <property type="match status" value="1"/>
</dbReference>
<organism evidence="10 11">
    <name type="scientific">Stylophora pistillata</name>
    <name type="common">Smooth cauliflower coral</name>
    <dbReference type="NCBI Taxonomy" id="50429"/>
    <lineage>
        <taxon>Eukaryota</taxon>
        <taxon>Metazoa</taxon>
        <taxon>Cnidaria</taxon>
        <taxon>Anthozoa</taxon>
        <taxon>Hexacorallia</taxon>
        <taxon>Scleractinia</taxon>
        <taxon>Astrocoeniina</taxon>
        <taxon>Pocilloporidae</taxon>
        <taxon>Stylophora</taxon>
    </lineage>
</organism>
<dbReference type="GO" id="GO:0031966">
    <property type="term" value="C:mitochondrial membrane"/>
    <property type="evidence" value="ECO:0007669"/>
    <property type="project" value="UniProtKB-SubCell"/>
</dbReference>
<dbReference type="Proteomes" id="UP000225706">
    <property type="component" value="Unassembled WGS sequence"/>
</dbReference>
<evidence type="ECO:0000256" key="8">
    <source>
        <dbReference type="SAM" id="MobiDB-lite"/>
    </source>
</evidence>
<proteinExistence type="predicted"/>
<dbReference type="AlphaFoldDB" id="A0A2B4SYK5"/>
<comment type="catalytic activity">
    <reaction evidence="1">
        <text>Hydrolyzes glycerol monoesters of long-chain fatty acids.</text>
        <dbReference type="EC" id="3.1.1.23"/>
    </reaction>
</comment>
<feature type="region of interest" description="Disordered" evidence="8">
    <location>
        <begin position="504"/>
        <end position="553"/>
    </location>
</feature>
<feature type="compositionally biased region" description="Polar residues" evidence="8">
    <location>
        <begin position="504"/>
        <end position="522"/>
    </location>
</feature>
<dbReference type="EC" id="3.1.1.23" evidence="2"/>
<evidence type="ECO:0000256" key="3">
    <source>
        <dbReference type="ARBA" id="ARBA00037797"/>
    </source>
</evidence>
<evidence type="ECO:0000313" key="10">
    <source>
        <dbReference type="EMBL" id="PFX34991.1"/>
    </source>
</evidence>
<comment type="function">
    <text evidence="7">Lipase that preferentially hydrolysis medium-chain saturated monoacylglycerols including 2-arachidonoylglycerol. Through 2-arachidonoylglycerol degradation may regulate endocannabinoid signaling pathways. Also has a lysophosphatidyl lipase activity with a preference for lysophosphatidylglycerol among other lysophospholipids. Also able to degrade bis(monoacylglycero)phosphate (BMP) and constitutes the major enzyme for BMP catabolism. BMP, also known as lysobisphosphatidic acid, is enriched in late endosomes and lysosomes and plays a key role in the formation of intraluminal vesicles and in lipid sorting.</text>
</comment>
<reference evidence="11" key="1">
    <citation type="journal article" date="2017" name="bioRxiv">
        <title>Comparative analysis of the genomes of Stylophora pistillata and Acropora digitifera provides evidence for extensive differences between species of corals.</title>
        <authorList>
            <person name="Voolstra C.R."/>
            <person name="Li Y."/>
            <person name="Liew Y.J."/>
            <person name="Baumgarten S."/>
            <person name="Zoccola D."/>
            <person name="Flot J.-F."/>
            <person name="Tambutte S."/>
            <person name="Allemand D."/>
            <person name="Aranda M."/>
        </authorList>
    </citation>
    <scope>NUCLEOTIDE SEQUENCE [LARGE SCALE GENOMIC DNA]</scope>
</reference>
<dbReference type="GO" id="GO:0047372">
    <property type="term" value="F:monoacylglycerol lipase activity"/>
    <property type="evidence" value="ECO:0007669"/>
    <property type="project" value="UniProtKB-EC"/>
</dbReference>
<comment type="caution">
    <text evidence="10">The sequence shown here is derived from an EMBL/GenBank/DDBJ whole genome shotgun (WGS) entry which is preliminary data.</text>
</comment>
<dbReference type="GO" id="GO:0005765">
    <property type="term" value="C:lysosomal membrane"/>
    <property type="evidence" value="ECO:0007669"/>
    <property type="project" value="UniProtKB-SubCell"/>
</dbReference>